<dbReference type="Proteomes" id="UP000887566">
    <property type="component" value="Unplaced"/>
</dbReference>
<keyword evidence="2" id="KW-1185">Reference proteome</keyword>
<reference evidence="3" key="1">
    <citation type="submission" date="2022-11" db="UniProtKB">
        <authorList>
            <consortium name="WormBaseParasite"/>
        </authorList>
    </citation>
    <scope>IDENTIFICATION</scope>
</reference>
<feature type="compositionally biased region" description="Basic and acidic residues" evidence="1">
    <location>
        <begin position="55"/>
        <end position="75"/>
    </location>
</feature>
<organism evidence="2 3">
    <name type="scientific">Plectus sambesii</name>
    <dbReference type="NCBI Taxonomy" id="2011161"/>
    <lineage>
        <taxon>Eukaryota</taxon>
        <taxon>Metazoa</taxon>
        <taxon>Ecdysozoa</taxon>
        <taxon>Nematoda</taxon>
        <taxon>Chromadorea</taxon>
        <taxon>Plectida</taxon>
        <taxon>Plectina</taxon>
        <taxon>Plectoidea</taxon>
        <taxon>Plectidae</taxon>
        <taxon>Plectus</taxon>
    </lineage>
</organism>
<sequence>MAQAAAATGGWANYNRGWSVGDQQMGRTLDSPLSTHKAKTISSRRSRGAAGQTDAAEKERGTIDPSRKAADRDRNAGIPGGGQPATTLGDYETETVHPTRIITHFSDRPAGQSDIAVVTAAATAAAVSAMMMMTRARGRDALSAERVALKTTRGMSS</sequence>
<dbReference type="AlphaFoldDB" id="A0A914WCR6"/>
<evidence type="ECO:0000313" key="2">
    <source>
        <dbReference type="Proteomes" id="UP000887566"/>
    </source>
</evidence>
<evidence type="ECO:0000313" key="3">
    <source>
        <dbReference type="WBParaSite" id="PSAMB.scaffold3791size16893.g22587.t1"/>
    </source>
</evidence>
<feature type="compositionally biased region" description="Polar residues" evidence="1">
    <location>
        <begin position="23"/>
        <end position="34"/>
    </location>
</feature>
<accession>A0A914WCR6</accession>
<proteinExistence type="predicted"/>
<feature type="region of interest" description="Disordered" evidence="1">
    <location>
        <begin position="23"/>
        <end position="90"/>
    </location>
</feature>
<protein>
    <submittedName>
        <fullName evidence="3">Uncharacterized protein</fullName>
    </submittedName>
</protein>
<dbReference type="WBParaSite" id="PSAMB.scaffold3791size16893.g22587.t1">
    <property type="protein sequence ID" value="PSAMB.scaffold3791size16893.g22587.t1"/>
    <property type="gene ID" value="PSAMB.scaffold3791size16893.g22587"/>
</dbReference>
<feature type="compositionally biased region" description="Basic residues" evidence="1">
    <location>
        <begin position="36"/>
        <end position="47"/>
    </location>
</feature>
<name>A0A914WCR6_9BILA</name>
<evidence type="ECO:0000256" key="1">
    <source>
        <dbReference type="SAM" id="MobiDB-lite"/>
    </source>
</evidence>